<dbReference type="Gene3D" id="1.10.357.10">
    <property type="entry name" value="Tetracycline Repressor, domain 2"/>
    <property type="match status" value="1"/>
</dbReference>
<comment type="caution">
    <text evidence="4">The sequence shown here is derived from an EMBL/GenBank/DDBJ whole genome shotgun (WGS) entry which is preliminary data.</text>
</comment>
<evidence type="ECO:0000313" key="4">
    <source>
        <dbReference type="EMBL" id="MFD1048335.1"/>
    </source>
</evidence>
<feature type="domain" description="HTH tetR-type" evidence="3">
    <location>
        <begin position="8"/>
        <end position="68"/>
    </location>
</feature>
<dbReference type="InterPro" id="IPR001647">
    <property type="entry name" value="HTH_TetR"/>
</dbReference>
<dbReference type="InterPro" id="IPR036271">
    <property type="entry name" value="Tet_transcr_reg_TetR-rel_C_sf"/>
</dbReference>
<protein>
    <submittedName>
        <fullName evidence="4">TetR/AcrR family transcriptional regulator</fullName>
    </submittedName>
</protein>
<dbReference type="InterPro" id="IPR050624">
    <property type="entry name" value="HTH-type_Tx_Regulator"/>
</dbReference>
<organism evidence="4 5">
    <name type="scientific">Kibdelosporangium lantanae</name>
    <dbReference type="NCBI Taxonomy" id="1497396"/>
    <lineage>
        <taxon>Bacteria</taxon>
        <taxon>Bacillati</taxon>
        <taxon>Actinomycetota</taxon>
        <taxon>Actinomycetes</taxon>
        <taxon>Pseudonocardiales</taxon>
        <taxon>Pseudonocardiaceae</taxon>
        <taxon>Kibdelosporangium</taxon>
    </lineage>
</organism>
<dbReference type="Proteomes" id="UP001597045">
    <property type="component" value="Unassembled WGS sequence"/>
</dbReference>
<accession>A0ABW3MF92</accession>
<dbReference type="PROSITE" id="PS50977">
    <property type="entry name" value="HTH_TETR_2"/>
    <property type="match status" value="1"/>
</dbReference>
<dbReference type="PRINTS" id="PR00455">
    <property type="entry name" value="HTHTETR"/>
</dbReference>
<evidence type="ECO:0000313" key="5">
    <source>
        <dbReference type="Proteomes" id="UP001597045"/>
    </source>
</evidence>
<evidence type="ECO:0000256" key="1">
    <source>
        <dbReference type="ARBA" id="ARBA00023125"/>
    </source>
</evidence>
<name>A0ABW3MF92_9PSEU</name>
<reference evidence="5" key="1">
    <citation type="journal article" date="2019" name="Int. J. Syst. Evol. Microbiol.">
        <title>The Global Catalogue of Microorganisms (GCM) 10K type strain sequencing project: providing services to taxonomists for standard genome sequencing and annotation.</title>
        <authorList>
            <consortium name="The Broad Institute Genomics Platform"/>
            <consortium name="The Broad Institute Genome Sequencing Center for Infectious Disease"/>
            <person name="Wu L."/>
            <person name="Ma J."/>
        </authorList>
    </citation>
    <scope>NUCLEOTIDE SEQUENCE [LARGE SCALE GENOMIC DNA]</scope>
    <source>
        <strain evidence="5">JCM 31486</strain>
    </source>
</reference>
<dbReference type="PANTHER" id="PTHR43479:SF11">
    <property type="entry name" value="ACREF_ENVCD OPERON REPRESSOR-RELATED"/>
    <property type="match status" value="1"/>
</dbReference>
<dbReference type="EMBL" id="JBHTIS010001532">
    <property type="protein sequence ID" value="MFD1048335.1"/>
    <property type="molecule type" value="Genomic_DNA"/>
</dbReference>
<keyword evidence="1 2" id="KW-0238">DNA-binding</keyword>
<evidence type="ECO:0000259" key="3">
    <source>
        <dbReference type="PROSITE" id="PS50977"/>
    </source>
</evidence>
<feature type="DNA-binding region" description="H-T-H motif" evidence="2">
    <location>
        <begin position="31"/>
        <end position="50"/>
    </location>
</feature>
<sequence length="186" mass="20475">MRRAAKAEQTVVALKEAAKRLFAERGYLNTKITDILGEAGRSAGVFYDHFASKEELLDALIQDFREDAAAQAPDIGHDLTDRADLRAHIEVFWRTYEKHLPVMVAMYQASIVDPGRFREHLSTDVLSAHIGSDLVASAISSMLLQFAYVWQATHGKAPGGLDRPVPTADEAIDTLTDLIHTGISDT</sequence>
<dbReference type="Gene3D" id="1.10.10.60">
    <property type="entry name" value="Homeodomain-like"/>
    <property type="match status" value="1"/>
</dbReference>
<proteinExistence type="predicted"/>
<dbReference type="Pfam" id="PF00440">
    <property type="entry name" value="TetR_N"/>
    <property type="match status" value="1"/>
</dbReference>
<keyword evidence="5" id="KW-1185">Reference proteome</keyword>
<gene>
    <name evidence="4" type="ORF">ACFQ1S_23750</name>
</gene>
<dbReference type="PANTHER" id="PTHR43479">
    <property type="entry name" value="ACREF/ENVCD OPERON REPRESSOR-RELATED"/>
    <property type="match status" value="1"/>
</dbReference>
<dbReference type="InterPro" id="IPR009057">
    <property type="entry name" value="Homeodomain-like_sf"/>
</dbReference>
<dbReference type="SUPFAM" id="SSF46689">
    <property type="entry name" value="Homeodomain-like"/>
    <property type="match status" value="1"/>
</dbReference>
<dbReference type="SUPFAM" id="SSF48498">
    <property type="entry name" value="Tetracyclin repressor-like, C-terminal domain"/>
    <property type="match status" value="1"/>
</dbReference>
<evidence type="ECO:0000256" key="2">
    <source>
        <dbReference type="PROSITE-ProRule" id="PRU00335"/>
    </source>
</evidence>